<evidence type="ECO:0000313" key="3">
    <source>
        <dbReference type="Proteomes" id="UP000319619"/>
    </source>
</evidence>
<reference evidence="2 3" key="1">
    <citation type="submission" date="2017-06" db="EMBL/GenBank/DDBJ databases">
        <title>Novel microbial phyla capable of carbon fixation and sulfur reduction in deep-sea sediments.</title>
        <authorList>
            <person name="Huang J."/>
            <person name="Baker B."/>
            <person name="Wang Y."/>
        </authorList>
    </citation>
    <scope>NUCLEOTIDE SEQUENCE [LARGE SCALE GENOMIC DNA]</scope>
    <source>
        <strain evidence="2">B3_LCP</strain>
    </source>
</reference>
<accession>A0A532V584</accession>
<dbReference type="EMBL" id="NJBN01000001">
    <property type="protein sequence ID" value="TKJ42348.1"/>
    <property type="molecule type" value="Genomic_DNA"/>
</dbReference>
<protein>
    <submittedName>
        <fullName evidence="2">DUF58 domain-containing protein</fullName>
    </submittedName>
</protein>
<gene>
    <name evidence="2" type="ORF">CEE37_01310</name>
</gene>
<dbReference type="SUPFAM" id="SSF53300">
    <property type="entry name" value="vWA-like"/>
    <property type="match status" value="1"/>
</dbReference>
<proteinExistence type="predicted"/>
<dbReference type="PANTHER" id="PTHR33608:SF6">
    <property type="entry name" value="BLL2464 PROTEIN"/>
    <property type="match status" value="1"/>
</dbReference>
<dbReference type="Pfam" id="PF01882">
    <property type="entry name" value="DUF58"/>
    <property type="match status" value="1"/>
</dbReference>
<name>A0A532V584_UNCL8</name>
<organism evidence="2 3">
    <name type="scientific">candidate division LCP-89 bacterium B3_LCP</name>
    <dbReference type="NCBI Taxonomy" id="2012998"/>
    <lineage>
        <taxon>Bacteria</taxon>
        <taxon>Pseudomonadati</taxon>
        <taxon>Bacteria division LCP-89</taxon>
    </lineage>
</organism>
<dbReference type="InterPro" id="IPR036465">
    <property type="entry name" value="vWFA_dom_sf"/>
</dbReference>
<feature type="domain" description="DUF58" evidence="1">
    <location>
        <begin position="42"/>
        <end position="253"/>
    </location>
</feature>
<evidence type="ECO:0000259" key="1">
    <source>
        <dbReference type="Pfam" id="PF01882"/>
    </source>
</evidence>
<dbReference type="InterPro" id="IPR002881">
    <property type="entry name" value="DUF58"/>
</dbReference>
<evidence type="ECO:0000313" key="2">
    <source>
        <dbReference type="EMBL" id="TKJ42348.1"/>
    </source>
</evidence>
<sequence length="291" mass="33792">METREVLKKVRQVEIKTRGIVEEIFSGEYHSVFKGRGIEFAEVREYMPGDDIRSVDWNVTARMGHPYIKLFEEERELTVMLLCDFSSSGYFGSVKQLKIEVAIEVAALLAFSALKNQDKVGLLLFTDSIEKYVPPKKGKTHVLRILRELISFQPERAGTDIRQALEYFQRVQSKRSIAFLISDFWDEGFEDDLRLVGKKHDLIALSLRDPREETIPPVGLLKLQDAETGEELWLDTYDRKVSSGIETIIKDKKRELNKLLRSSDIDHVELPVNQDYILPLSRFFRLRAKRR</sequence>
<dbReference type="PANTHER" id="PTHR33608">
    <property type="entry name" value="BLL2464 PROTEIN"/>
    <property type="match status" value="1"/>
</dbReference>
<dbReference type="AlphaFoldDB" id="A0A532V584"/>
<dbReference type="Proteomes" id="UP000319619">
    <property type="component" value="Unassembled WGS sequence"/>
</dbReference>
<comment type="caution">
    <text evidence="2">The sequence shown here is derived from an EMBL/GenBank/DDBJ whole genome shotgun (WGS) entry which is preliminary data.</text>
</comment>
<dbReference type="Gene3D" id="3.40.50.410">
    <property type="entry name" value="von Willebrand factor, type A domain"/>
    <property type="match status" value="1"/>
</dbReference>